<comment type="caution">
    <text evidence="1">The sequence shown here is derived from an EMBL/GenBank/DDBJ whole genome shotgun (WGS) entry which is preliminary data.</text>
</comment>
<dbReference type="Proteomes" id="UP000789405">
    <property type="component" value="Unassembled WGS sequence"/>
</dbReference>
<proteinExistence type="predicted"/>
<organism evidence="1 2">
    <name type="scientific">Dentiscutata erythropus</name>
    <dbReference type="NCBI Taxonomy" id="1348616"/>
    <lineage>
        <taxon>Eukaryota</taxon>
        <taxon>Fungi</taxon>
        <taxon>Fungi incertae sedis</taxon>
        <taxon>Mucoromycota</taxon>
        <taxon>Glomeromycotina</taxon>
        <taxon>Glomeromycetes</taxon>
        <taxon>Diversisporales</taxon>
        <taxon>Gigasporaceae</taxon>
        <taxon>Dentiscutata</taxon>
    </lineage>
</organism>
<gene>
    <name evidence="1" type="ORF">DERYTH_LOCUS15743</name>
</gene>
<protein>
    <submittedName>
        <fullName evidence="1">13931_t:CDS:1</fullName>
    </submittedName>
</protein>
<dbReference type="EMBL" id="CAJVPY010013034">
    <property type="protein sequence ID" value="CAG8738080.1"/>
    <property type="molecule type" value="Genomic_DNA"/>
</dbReference>
<reference evidence="1" key="1">
    <citation type="submission" date="2021-06" db="EMBL/GenBank/DDBJ databases">
        <authorList>
            <person name="Kallberg Y."/>
            <person name="Tangrot J."/>
            <person name="Rosling A."/>
        </authorList>
    </citation>
    <scope>NUCLEOTIDE SEQUENCE</scope>
    <source>
        <strain evidence="1">MA453B</strain>
    </source>
</reference>
<accession>A0A9N9IK47</accession>
<evidence type="ECO:0000313" key="1">
    <source>
        <dbReference type="EMBL" id="CAG8738080.1"/>
    </source>
</evidence>
<dbReference type="AlphaFoldDB" id="A0A9N9IK47"/>
<name>A0A9N9IK47_9GLOM</name>
<evidence type="ECO:0000313" key="2">
    <source>
        <dbReference type="Proteomes" id="UP000789405"/>
    </source>
</evidence>
<keyword evidence="2" id="KW-1185">Reference proteome</keyword>
<sequence length="81" mass="9476">DSTLCHLSLLNILSNNDDNDKNTLSRKRIILDINDNNHALSHKRIILDINDNNNHALSHKRKILDINDSFEEEELYKKLKN</sequence>
<feature type="non-terminal residue" evidence="1">
    <location>
        <position position="81"/>
    </location>
</feature>